<dbReference type="SUPFAM" id="SSF51621">
    <property type="entry name" value="Phosphoenolpyruvate/pyruvate domain"/>
    <property type="match status" value="1"/>
</dbReference>
<accession>A0ABY9UUJ9</accession>
<dbReference type="PANTHER" id="PTHR42905:SF2">
    <property type="entry name" value="PHOSPHOENOLPYRUVATE CARBOXYLASE FAMILY PROTEIN"/>
    <property type="match status" value="1"/>
</dbReference>
<evidence type="ECO:0000313" key="1">
    <source>
        <dbReference type="EMBL" id="WNE95966.1"/>
    </source>
</evidence>
<evidence type="ECO:0000313" key="2">
    <source>
        <dbReference type="Proteomes" id="UP001305606"/>
    </source>
</evidence>
<dbReference type="CDD" id="cd00377">
    <property type="entry name" value="ICL_PEPM"/>
    <property type="match status" value="1"/>
</dbReference>
<dbReference type="InterPro" id="IPR039556">
    <property type="entry name" value="ICL/PEPM"/>
</dbReference>
<dbReference type="InterPro" id="IPR015813">
    <property type="entry name" value="Pyrv/PenolPyrv_kinase-like_dom"/>
</dbReference>
<protein>
    <submittedName>
        <fullName evidence="1">Isocitrate lyase/PEP mutase family protein</fullName>
    </submittedName>
</protein>
<dbReference type="Proteomes" id="UP001305606">
    <property type="component" value="Chromosome"/>
</dbReference>
<name>A0ABY9UUJ9_9ACTN</name>
<dbReference type="GO" id="GO:0016829">
    <property type="term" value="F:lyase activity"/>
    <property type="evidence" value="ECO:0007669"/>
    <property type="project" value="UniProtKB-KW"/>
</dbReference>
<dbReference type="InterPro" id="IPR040442">
    <property type="entry name" value="Pyrv_kinase-like_dom_sf"/>
</dbReference>
<keyword evidence="1" id="KW-0456">Lyase</keyword>
<dbReference type="RefSeq" id="WP_311035227.1">
    <property type="nucleotide sequence ID" value="NZ_CP117522.1"/>
</dbReference>
<dbReference type="PROSITE" id="PS00161">
    <property type="entry name" value="ISOCITRATE_LYASE"/>
    <property type="match status" value="1"/>
</dbReference>
<reference evidence="1 2" key="1">
    <citation type="submission" date="2023-02" db="EMBL/GenBank/DDBJ databases">
        <title>Streptomyces sp. SCA4-21 with antifungal activity against Fusarium oxysporum f. sp. cubense, Streptomyces sp. SCA2-17 with antifungal activity against Fusarium oxysporum f. sp. cubense.</title>
        <authorList>
            <person name="Qi D."/>
        </authorList>
    </citation>
    <scope>NUCLEOTIDE SEQUENCE [LARGE SCALE GENOMIC DNA]</scope>
    <source>
        <strain evidence="1 2">SCA4-21</strain>
    </source>
</reference>
<dbReference type="PANTHER" id="PTHR42905">
    <property type="entry name" value="PHOSPHOENOLPYRUVATE CARBOXYLASE"/>
    <property type="match status" value="1"/>
</dbReference>
<dbReference type="Pfam" id="PF13714">
    <property type="entry name" value="PEP_mutase"/>
    <property type="match status" value="1"/>
</dbReference>
<proteinExistence type="predicted"/>
<sequence>MSTSPAARLRRLIAGEELIVAPGIYDGLTAALAERHGFPAAYVSGGAASCAVLGRPDLGLMTASEMIAHTSRLRSATSLPLVVDIDTGYGNELNVRHTIESYVRVGAAAVHLEDQVFPKRCGHLSGKAVIPTEDAVSKVRAAVAARADADLVVIARTDARAPLGLREAIDRANRFADAGADMIFLEAPESVAEMETIAERVEVPLVANVLANSRTPVLSTEELAQLGFRLALYPAITASAAVTAVDTALATLGERGRPPEQDAHGPAALFDIVGLDDWLEWSEHYTGTSAAKPHAPE</sequence>
<dbReference type="EMBL" id="CP117522">
    <property type="protein sequence ID" value="WNE95966.1"/>
    <property type="molecule type" value="Genomic_DNA"/>
</dbReference>
<dbReference type="InterPro" id="IPR018523">
    <property type="entry name" value="Isocitrate_lyase_ph_CS"/>
</dbReference>
<organism evidence="1 2">
    <name type="scientific">Streptomyces luomodiensis</name>
    <dbReference type="NCBI Taxonomy" id="3026192"/>
    <lineage>
        <taxon>Bacteria</taxon>
        <taxon>Bacillati</taxon>
        <taxon>Actinomycetota</taxon>
        <taxon>Actinomycetes</taxon>
        <taxon>Kitasatosporales</taxon>
        <taxon>Streptomycetaceae</taxon>
        <taxon>Streptomyces</taxon>
    </lineage>
</organism>
<gene>
    <name evidence="1" type="ORF">PS467_11805</name>
</gene>
<keyword evidence="2" id="KW-1185">Reference proteome</keyword>
<dbReference type="Gene3D" id="3.20.20.60">
    <property type="entry name" value="Phosphoenolpyruvate-binding domains"/>
    <property type="match status" value="1"/>
</dbReference>